<gene>
    <name evidence="11" type="ORF">HUJ06_008496</name>
</gene>
<evidence type="ECO:0000256" key="4">
    <source>
        <dbReference type="ARBA" id="ARBA00022692"/>
    </source>
</evidence>
<evidence type="ECO:0000256" key="3">
    <source>
        <dbReference type="ARBA" id="ARBA00005227"/>
    </source>
</evidence>
<evidence type="ECO:0000256" key="2">
    <source>
        <dbReference type="ARBA" id="ARBA00004653"/>
    </source>
</evidence>
<sequence length="282" mass="32159">MDQRHVLCLGSLVLLLTALPIDCFHLPGSHPHRYAGGESLWVKVNSITSIETEMPFGYYTLPFCRPMGGIKNSRENLGEILMGDRIESSPYRFRTHVNETDIFLCSTGPLTAEQVKLMKLRIDQLYQVNLILDHLPAIRYTEKNGFNLRWTGYPIGLNFHNAHYVFNHLKFKILVHRYNESALTPGVVGSTGDAIDHIPGSKKTKNSPPEYMVVGFEVVPCSYQHNVEHPNKLKMYNKFSSAIICDPLSLAKTVKEGEPIVFSYEVSFEESNIQWLSRWEDQ</sequence>
<dbReference type="PANTHER" id="PTHR10766">
    <property type="entry name" value="TRANSMEMBRANE 9 SUPERFAMILY PROTEIN"/>
    <property type="match status" value="1"/>
</dbReference>
<dbReference type="Proteomes" id="UP000607653">
    <property type="component" value="Unassembled WGS sequence"/>
</dbReference>
<dbReference type="EMBL" id="DUZY01000004">
    <property type="protein sequence ID" value="DAD37855.1"/>
    <property type="molecule type" value="Genomic_DNA"/>
</dbReference>
<reference evidence="11 12" key="1">
    <citation type="journal article" date="2020" name="Mol. Biol. Evol.">
        <title>Distinct Expression and Methylation Patterns for Genes with Different Fates following a Single Whole-Genome Duplication in Flowering Plants.</title>
        <authorList>
            <person name="Shi T."/>
            <person name="Rahmani R.S."/>
            <person name="Gugger P.F."/>
            <person name="Wang M."/>
            <person name="Li H."/>
            <person name="Zhang Y."/>
            <person name="Li Z."/>
            <person name="Wang Q."/>
            <person name="Van de Peer Y."/>
            <person name="Marchal K."/>
            <person name="Chen J."/>
        </authorList>
    </citation>
    <scope>NUCLEOTIDE SEQUENCE [LARGE SCALE GENOMIC DNA]</scope>
    <source>
        <tissue evidence="11">Leaf</tissue>
    </source>
</reference>
<evidence type="ECO:0000256" key="1">
    <source>
        <dbReference type="ARBA" id="ARBA00004337"/>
    </source>
</evidence>
<dbReference type="Pfam" id="PF02990">
    <property type="entry name" value="EMP70"/>
    <property type="match status" value="1"/>
</dbReference>
<dbReference type="AlphaFoldDB" id="A0A822Z330"/>
<dbReference type="InterPro" id="IPR004240">
    <property type="entry name" value="EMP70"/>
</dbReference>
<evidence type="ECO:0000256" key="5">
    <source>
        <dbReference type="ARBA" id="ARBA00022729"/>
    </source>
</evidence>
<feature type="signal peptide" evidence="10">
    <location>
        <begin position="1"/>
        <end position="23"/>
    </location>
</feature>
<evidence type="ECO:0000313" key="12">
    <source>
        <dbReference type="Proteomes" id="UP000607653"/>
    </source>
</evidence>
<comment type="subcellular location">
    <subcellularLocation>
        <location evidence="1">Endosome membrane</location>
        <topology evidence="1">Multi-pass membrane protein</topology>
    </subcellularLocation>
    <subcellularLocation>
        <location evidence="2">Golgi apparatus membrane</location>
        <topology evidence="2">Multi-pass membrane protein</topology>
    </subcellularLocation>
</comment>
<dbReference type="GO" id="GO:0010008">
    <property type="term" value="C:endosome membrane"/>
    <property type="evidence" value="ECO:0007669"/>
    <property type="project" value="UniProtKB-SubCell"/>
</dbReference>
<evidence type="ECO:0000256" key="10">
    <source>
        <dbReference type="RuleBase" id="RU363079"/>
    </source>
</evidence>
<proteinExistence type="inferred from homology"/>
<accession>A0A822Z330</accession>
<evidence type="ECO:0000256" key="9">
    <source>
        <dbReference type="ARBA" id="ARBA00023136"/>
    </source>
</evidence>
<keyword evidence="6" id="KW-0967">Endosome</keyword>
<name>A0A822Z330_NELNU</name>
<evidence type="ECO:0000256" key="7">
    <source>
        <dbReference type="ARBA" id="ARBA00022989"/>
    </source>
</evidence>
<comment type="similarity">
    <text evidence="3 10">Belongs to the nonaspanin (TM9SF) (TC 9.A.2) family.</text>
</comment>
<protein>
    <recommendedName>
        <fullName evidence="10">Transmembrane 9 superfamily member</fullName>
    </recommendedName>
</protein>
<comment type="caution">
    <text evidence="11">The sequence shown here is derived from an EMBL/GenBank/DDBJ whole genome shotgun (WGS) entry which is preliminary data.</text>
</comment>
<evidence type="ECO:0000313" key="11">
    <source>
        <dbReference type="EMBL" id="DAD37855.1"/>
    </source>
</evidence>
<keyword evidence="4" id="KW-0812">Transmembrane</keyword>
<keyword evidence="8" id="KW-0333">Golgi apparatus</keyword>
<evidence type="ECO:0000256" key="8">
    <source>
        <dbReference type="ARBA" id="ARBA00023034"/>
    </source>
</evidence>
<dbReference type="PANTHER" id="PTHR10766:SF55">
    <property type="entry name" value="TRANSMEMBRANE 9 SUPERFAMILY MEMBER 4"/>
    <property type="match status" value="1"/>
</dbReference>
<keyword evidence="12" id="KW-1185">Reference proteome</keyword>
<keyword evidence="7" id="KW-1133">Transmembrane helix</keyword>
<evidence type="ECO:0000256" key="6">
    <source>
        <dbReference type="ARBA" id="ARBA00022753"/>
    </source>
</evidence>
<feature type="chain" id="PRO_5033095394" description="Transmembrane 9 superfamily member" evidence="10">
    <location>
        <begin position="24"/>
        <end position="282"/>
    </location>
</feature>
<keyword evidence="5 10" id="KW-0732">Signal</keyword>
<organism evidence="11 12">
    <name type="scientific">Nelumbo nucifera</name>
    <name type="common">Sacred lotus</name>
    <dbReference type="NCBI Taxonomy" id="4432"/>
    <lineage>
        <taxon>Eukaryota</taxon>
        <taxon>Viridiplantae</taxon>
        <taxon>Streptophyta</taxon>
        <taxon>Embryophyta</taxon>
        <taxon>Tracheophyta</taxon>
        <taxon>Spermatophyta</taxon>
        <taxon>Magnoliopsida</taxon>
        <taxon>Proteales</taxon>
        <taxon>Nelumbonaceae</taxon>
        <taxon>Nelumbo</taxon>
    </lineage>
</organism>
<dbReference type="GO" id="GO:0000139">
    <property type="term" value="C:Golgi membrane"/>
    <property type="evidence" value="ECO:0007669"/>
    <property type="project" value="UniProtKB-SubCell"/>
</dbReference>
<keyword evidence="9" id="KW-0472">Membrane</keyword>